<proteinExistence type="predicted"/>
<comment type="caution">
    <text evidence="7">The sequence shown here is derived from an EMBL/GenBank/DDBJ whole genome shotgun (WGS) entry which is preliminary data.</text>
</comment>
<organism evidence="7 8">
    <name type="scientific">Frankliniella fusca</name>
    <dbReference type="NCBI Taxonomy" id="407009"/>
    <lineage>
        <taxon>Eukaryota</taxon>
        <taxon>Metazoa</taxon>
        <taxon>Ecdysozoa</taxon>
        <taxon>Arthropoda</taxon>
        <taxon>Hexapoda</taxon>
        <taxon>Insecta</taxon>
        <taxon>Pterygota</taxon>
        <taxon>Neoptera</taxon>
        <taxon>Paraneoptera</taxon>
        <taxon>Thysanoptera</taxon>
        <taxon>Terebrantia</taxon>
        <taxon>Thripoidea</taxon>
        <taxon>Thripidae</taxon>
        <taxon>Frankliniella</taxon>
    </lineage>
</organism>
<protein>
    <submittedName>
        <fullName evidence="7">SET domain-containing protein SmydA-8, isoform A</fullName>
    </submittedName>
</protein>
<dbReference type="GO" id="GO:0008276">
    <property type="term" value="F:protein methyltransferase activity"/>
    <property type="evidence" value="ECO:0007669"/>
    <property type="project" value="UniProtKB-ARBA"/>
</dbReference>
<dbReference type="Gene3D" id="2.170.270.10">
    <property type="entry name" value="SET domain"/>
    <property type="match status" value="1"/>
</dbReference>
<dbReference type="SUPFAM" id="SSF82199">
    <property type="entry name" value="SET domain"/>
    <property type="match status" value="1"/>
</dbReference>
<dbReference type="GO" id="GO:0008757">
    <property type="term" value="F:S-adenosylmethionine-dependent methyltransferase activity"/>
    <property type="evidence" value="ECO:0007669"/>
    <property type="project" value="UniProtKB-ARBA"/>
</dbReference>
<reference evidence="7" key="1">
    <citation type="submission" date="2021-07" db="EMBL/GenBank/DDBJ databases">
        <authorList>
            <person name="Catto M.A."/>
            <person name="Jacobson A."/>
            <person name="Kennedy G."/>
            <person name="Labadie P."/>
            <person name="Hunt B.G."/>
            <person name="Srinivasan R."/>
        </authorList>
    </citation>
    <scope>NUCLEOTIDE SEQUENCE</scope>
    <source>
        <strain evidence="7">PL_HMW_Pooled</strain>
        <tissue evidence="7">Head</tissue>
    </source>
</reference>
<feature type="domain" description="MYND-type" evidence="6">
    <location>
        <begin position="11"/>
        <end position="47"/>
    </location>
</feature>
<reference evidence="7" key="2">
    <citation type="journal article" date="2023" name="BMC Genomics">
        <title>Pest status, molecular evolution, and epigenetic factors derived from the genome assembly of Frankliniella fusca, a thysanopteran phytovirus vector.</title>
        <authorList>
            <person name="Catto M.A."/>
            <person name="Labadie P.E."/>
            <person name="Jacobson A.L."/>
            <person name="Kennedy G.G."/>
            <person name="Srinivasan R."/>
            <person name="Hunt B.G."/>
        </authorList>
    </citation>
    <scope>NUCLEOTIDE SEQUENCE</scope>
    <source>
        <strain evidence="7">PL_HMW_Pooled</strain>
    </source>
</reference>
<name>A0AAE1I241_9NEOP</name>
<evidence type="ECO:0000256" key="1">
    <source>
        <dbReference type="ARBA" id="ARBA00022723"/>
    </source>
</evidence>
<dbReference type="InterPro" id="IPR001214">
    <property type="entry name" value="SET_dom"/>
</dbReference>
<dbReference type="EMBL" id="JAHWGI010001412">
    <property type="protein sequence ID" value="KAK3930706.1"/>
    <property type="molecule type" value="Genomic_DNA"/>
</dbReference>
<dbReference type="InterPro" id="IPR053010">
    <property type="entry name" value="SET_SmydA-8"/>
</dbReference>
<dbReference type="Gene3D" id="6.10.140.2220">
    <property type="match status" value="2"/>
</dbReference>
<sequence>MDPYKSEDGPCAVCGAPGRACAGCFSVHYCGREHQLAHWQKGHKETCAPYKISKDPVLGRYLEATQDIPAGKFIMKSRPLVCGPQMSSEPVCLSCCRRLQNEPDTWYQCTCCGWPLCSSECQNAEQHRPECNAMSKAGFYMGRDCGKVTILDGLEELNQWSWYGSIVPIRALLLPQKEYKKMMTLQTHIQEHRRNPEFNFKVRSVTNFIHNILKLRDFKEEDIATVLAIFDTNAFEVARADLNQVGRALYYMGSMMAHACNPNARLCHVGEKFEMALMAEQNIPKGGSINITYMDRLNGTLKRLTHLRTTKYFDCCCSRCSDPTDMGLYLDSLRCIKCRGEGKSNLLLSTSPLKLTSDWQCQDLDCQNKVSAAEMIRMHKELRNLKQNLDDSLQLSKYEEFIKQQLGPEGVLHPTSTYILQIKISLIFDILGHSPGFYLRELNNSLLDYKIRLCQEMLHIAKILHPGYSKTRAFLLMQLQEALMEQIKRQLKEKLITSEDAKISAQNAKAFLNEAVSILQEPARKDDVETKVREFQNCCKRLGIDV</sequence>
<accession>A0AAE1I241</accession>
<keyword evidence="2 4" id="KW-0863">Zinc-finger</keyword>
<keyword evidence="1" id="KW-0479">Metal-binding</keyword>
<evidence type="ECO:0000259" key="6">
    <source>
        <dbReference type="PROSITE" id="PS50865"/>
    </source>
</evidence>
<evidence type="ECO:0000313" key="7">
    <source>
        <dbReference type="EMBL" id="KAK3930706.1"/>
    </source>
</evidence>
<dbReference type="PROSITE" id="PS50865">
    <property type="entry name" value="ZF_MYND_2"/>
    <property type="match status" value="1"/>
</dbReference>
<keyword evidence="3" id="KW-0862">Zinc</keyword>
<dbReference type="GO" id="GO:0008270">
    <property type="term" value="F:zinc ion binding"/>
    <property type="evidence" value="ECO:0007669"/>
    <property type="project" value="UniProtKB-KW"/>
</dbReference>
<dbReference type="PANTHER" id="PTHR46455">
    <property type="entry name" value="SET AND MYND DOMAIN CONTAINING, ARTHROPOD-SPECIFIC, MEMBER 4, ISOFORM A"/>
    <property type="match status" value="1"/>
</dbReference>
<gene>
    <name evidence="7" type="ORF">KUF71_024063</name>
</gene>
<evidence type="ECO:0000256" key="2">
    <source>
        <dbReference type="ARBA" id="ARBA00022771"/>
    </source>
</evidence>
<dbReference type="Gene3D" id="1.10.220.160">
    <property type="match status" value="1"/>
</dbReference>
<dbReference type="SUPFAM" id="SSF144232">
    <property type="entry name" value="HIT/MYND zinc finger-like"/>
    <property type="match status" value="1"/>
</dbReference>
<dbReference type="Pfam" id="PF00856">
    <property type="entry name" value="SET"/>
    <property type="match status" value="1"/>
</dbReference>
<feature type="domain" description="SET" evidence="5">
    <location>
        <begin position="48"/>
        <end position="294"/>
    </location>
</feature>
<evidence type="ECO:0000313" key="8">
    <source>
        <dbReference type="Proteomes" id="UP001219518"/>
    </source>
</evidence>
<evidence type="ECO:0000256" key="4">
    <source>
        <dbReference type="PROSITE-ProRule" id="PRU00134"/>
    </source>
</evidence>
<dbReference type="GO" id="GO:0008170">
    <property type="term" value="F:N-methyltransferase activity"/>
    <property type="evidence" value="ECO:0007669"/>
    <property type="project" value="UniProtKB-ARBA"/>
</dbReference>
<keyword evidence="8" id="KW-1185">Reference proteome</keyword>
<dbReference type="Pfam" id="PF01753">
    <property type="entry name" value="zf-MYND"/>
    <property type="match status" value="1"/>
</dbReference>
<evidence type="ECO:0000259" key="5">
    <source>
        <dbReference type="PROSITE" id="PS50280"/>
    </source>
</evidence>
<evidence type="ECO:0000256" key="3">
    <source>
        <dbReference type="ARBA" id="ARBA00022833"/>
    </source>
</evidence>
<dbReference type="AlphaFoldDB" id="A0AAE1I241"/>
<dbReference type="InterPro" id="IPR002893">
    <property type="entry name" value="Znf_MYND"/>
</dbReference>
<dbReference type="PANTHER" id="PTHR46455:SF1">
    <property type="entry name" value="SET AND MYND DOMAIN CONTAINING, ARTHROPOD-SPECIFIC, MEMBER 2"/>
    <property type="match status" value="1"/>
</dbReference>
<dbReference type="InterPro" id="IPR046341">
    <property type="entry name" value="SET_dom_sf"/>
</dbReference>
<dbReference type="Proteomes" id="UP001219518">
    <property type="component" value="Unassembled WGS sequence"/>
</dbReference>
<dbReference type="CDD" id="cd20071">
    <property type="entry name" value="SET_SMYD"/>
    <property type="match status" value="1"/>
</dbReference>
<dbReference type="PROSITE" id="PS50280">
    <property type="entry name" value="SET"/>
    <property type="match status" value="1"/>
</dbReference>